<dbReference type="AlphaFoldDB" id="A0A1M5XTP1"/>
<accession>A0A1M5XTP1</accession>
<dbReference type="STRING" id="1121131.SAMN02745229_01314"/>
<protein>
    <submittedName>
        <fullName evidence="1">Uncharacterized protein</fullName>
    </submittedName>
</protein>
<evidence type="ECO:0000313" key="2">
    <source>
        <dbReference type="Proteomes" id="UP000184278"/>
    </source>
</evidence>
<sequence length="188" mass="21646">MNLAIDCFRLVKGDQSTNGIYELTVKLIHYLGNENSRRDMEHHIMVLGNITNQCDMDVDGVSFLLMEGDPGDRMLSAWWQKWKSGAIARKLGCDRIFFPEGRLPIVYRGRKTIMIYEDSSEKEKRISWKLVSAARRSDHIIVINEATKDKLIAAAPKTQKRIRLLKDLGTKDRNPMELGGYWIDLFSD</sequence>
<evidence type="ECO:0000313" key="1">
    <source>
        <dbReference type="EMBL" id="SHI03082.1"/>
    </source>
</evidence>
<proteinExistence type="predicted"/>
<keyword evidence="2" id="KW-1185">Reference proteome</keyword>
<dbReference type="RefSeq" id="WP_073386479.1">
    <property type="nucleotide sequence ID" value="NZ_FQXK01000010.1"/>
</dbReference>
<gene>
    <name evidence="1" type="ORF">SAMN02745229_01314</name>
</gene>
<dbReference type="OrthoDB" id="9802525at2"/>
<dbReference type="SUPFAM" id="SSF53756">
    <property type="entry name" value="UDP-Glycosyltransferase/glycogen phosphorylase"/>
    <property type="match status" value="1"/>
</dbReference>
<name>A0A1M5XTP1_BUTFI</name>
<organism evidence="1 2">
    <name type="scientific">Butyrivibrio fibrisolvens DSM 3071</name>
    <dbReference type="NCBI Taxonomy" id="1121131"/>
    <lineage>
        <taxon>Bacteria</taxon>
        <taxon>Bacillati</taxon>
        <taxon>Bacillota</taxon>
        <taxon>Clostridia</taxon>
        <taxon>Lachnospirales</taxon>
        <taxon>Lachnospiraceae</taxon>
        <taxon>Butyrivibrio</taxon>
    </lineage>
</organism>
<dbReference type="GeneID" id="89511397"/>
<reference evidence="2" key="1">
    <citation type="submission" date="2016-11" db="EMBL/GenBank/DDBJ databases">
        <authorList>
            <person name="Varghese N."/>
            <person name="Submissions S."/>
        </authorList>
    </citation>
    <scope>NUCLEOTIDE SEQUENCE [LARGE SCALE GENOMIC DNA]</scope>
    <source>
        <strain evidence="2">DSM 3071</strain>
    </source>
</reference>
<dbReference type="EMBL" id="FQXK01000010">
    <property type="protein sequence ID" value="SHI03082.1"/>
    <property type="molecule type" value="Genomic_DNA"/>
</dbReference>
<dbReference type="Proteomes" id="UP000184278">
    <property type="component" value="Unassembled WGS sequence"/>
</dbReference>